<dbReference type="PROSITE" id="PS00134">
    <property type="entry name" value="TRYPSIN_HIS"/>
    <property type="match status" value="1"/>
</dbReference>
<evidence type="ECO:0000256" key="5">
    <source>
        <dbReference type="ARBA" id="ARBA00022825"/>
    </source>
</evidence>
<reference evidence="11" key="1">
    <citation type="submission" date="2022-01" db="EMBL/GenBank/DDBJ databases">
        <authorList>
            <person name="King R."/>
        </authorList>
    </citation>
    <scope>NUCLEOTIDE SEQUENCE</scope>
</reference>
<keyword evidence="4 8" id="KW-0378">Hydrolase</keyword>
<evidence type="ECO:0000256" key="6">
    <source>
        <dbReference type="ARBA" id="ARBA00023145"/>
    </source>
</evidence>
<dbReference type="InterPro" id="IPR043504">
    <property type="entry name" value="Peptidase_S1_PA_chymotrypsin"/>
</dbReference>
<dbReference type="CDD" id="cd00190">
    <property type="entry name" value="Tryp_SPc"/>
    <property type="match status" value="1"/>
</dbReference>
<dbReference type="FunFam" id="2.40.10.10:FF:000077">
    <property type="entry name" value="Predicted protein"/>
    <property type="match status" value="1"/>
</dbReference>
<evidence type="ECO:0000313" key="12">
    <source>
        <dbReference type="Proteomes" id="UP001152798"/>
    </source>
</evidence>
<dbReference type="GO" id="GO:0004252">
    <property type="term" value="F:serine-type endopeptidase activity"/>
    <property type="evidence" value="ECO:0007669"/>
    <property type="project" value="InterPro"/>
</dbReference>
<sequence>MCKLIMHRFIVLYSVVYILGQNVRVAECNENGKSLLKIVGGVEVPIEKFPYQVSIRIYGQHVCGGSLIDHHHVLTAGHCVMKQENELHSIGVTMGHTTIKGQHILHRVNKVVIHPGFDPDAKYVTNDIAIVRLKAKVPANTRTVKIIGLSSKRPEEGRMCTVSGWGAIKQPDPTSTRTEISNTLRAIAIPISDYYQCSRVTNRSLGVFCAGYINGGKDSCQGDSGGPLVCNDTQYGVVSWGDGCALPLHPGVYTDVSYFADWIRNHSFALPTHQASSAVIIPVLLVHLFRIV</sequence>
<keyword evidence="2 8" id="KW-0645">Protease</keyword>
<dbReference type="PROSITE" id="PS00135">
    <property type="entry name" value="TRYPSIN_SER"/>
    <property type="match status" value="1"/>
</dbReference>
<dbReference type="PRINTS" id="PR00722">
    <property type="entry name" value="CHYMOTRYPSIN"/>
</dbReference>
<dbReference type="InterPro" id="IPR033116">
    <property type="entry name" value="TRYPSIN_SER"/>
</dbReference>
<dbReference type="PANTHER" id="PTHR24276">
    <property type="entry name" value="POLYSERASE-RELATED"/>
    <property type="match status" value="1"/>
</dbReference>
<feature type="signal peptide" evidence="9">
    <location>
        <begin position="1"/>
        <end position="20"/>
    </location>
</feature>
<evidence type="ECO:0000256" key="1">
    <source>
        <dbReference type="ARBA" id="ARBA00007664"/>
    </source>
</evidence>
<evidence type="ECO:0000256" key="3">
    <source>
        <dbReference type="ARBA" id="ARBA00022729"/>
    </source>
</evidence>
<dbReference type="Pfam" id="PF00089">
    <property type="entry name" value="Trypsin"/>
    <property type="match status" value="1"/>
</dbReference>
<evidence type="ECO:0000256" key="8">
    <source>
        <dbReference type="RuleBase" id="RU363034"/>
    </source>
</evidence>
<proteinExistence type="inferred from homology"/>
<feature type="domain" description="Peptidase S1" evidence="10">
    <location>
        <begin position="38"/>
        <end position="268"/>
    </location>
</feature>
<dbReference type="OrthoDB" id="6608430at2759"/>
<dbReference type="InterPro" id="IPR001254">
    <property type="entry name" value="Trypsin_dom"/>
</dbReference>
<evidence type="ECO:0000259" key="10">
    <source>
        <dbReference type="PROSITE" id="PS50240"/>
    </source>
</evidence>
<accession>A0A9P0MPP7</accession>
<dbReference type="AlphaFoldDB" id="A0A9P0MPP7"/>
<keyword evidence="3 9" id="KW-0732">Signal</keyword>
<dbReference type="InterPro" id="IPR001314">
    <property type="entry name" value="Peptidase_S1A"/>
</dbReference>
<dbReference type="GO" id="GO:0006508">
    <property type="term" value="P:proteolysis"/>
    <property type="evidence" value="ECO:0007669"/>
    <property type="project" value="UniProtKB-KW"/>
</dbReference>
<keyword evidence="5 8" id="KW-0720">Serine protease</keyword>
<evidence type="ECO:0000313" key="11">
    <source>
        <dbReference type="EMBL" id="CAH1400195.1"/>
    </source>
</evidence>
<gene>
    <name evidence="11" type="ORF">NEZAVI_LOCUS9489</name>
</gene>
<protein>
    <recommendedName>
        <fullName evidence="10">Peptidase S1 domain-containing protein</fullName>
    </recommendedName>
</protein>
<evidence type="ECO:0000256" key="9">
    <source>
        <dbReference type="SAM" id="SignalP"/>
    </source>
</evidence>
<evidence type="ECO:0000256" key="4">
    <source>
        <dbReference type="ARBA" id="ARBA00022801"/>
    </source>
</evidence>
<keyword evidence="12" id="KW-1185">Reference proteome</keyword>
<name>A0A9P0MPP7_NEZVI</name>
<dbReference type="EMBL" id="OV725080">
    <property type="protein sequence ID" value="CAH1400195.1"/>
    <property type="molecule type" value="Genomic_DNA"/>
</dbReference>
<feature type="chain" id="PRO_5040390090" description="Peptidase S1 domain-containing protein" evidence="9">
    <location>
        <begin position="21"/>
        <end position="292"/>
    </location>
</feature>
<evidence type="ECO:0000256" key="2">
    <source>
        <dbReference type="ARBA" id="ARBA00022670"/>
    </source>
</evidence>
<evidence type="ECO:0000256" key="7">
    <source>
        <dbReference type="ARBA" id="ARBA00023157"/>
    </source>
</evidence>
<dbReference type="SMART" id="SM00020">
    <property type="entry name" value="Tryp_SPc"/>
    <property type="match status" value="1"/>
</dbReference>
<dbReference type="SUPFAM" id="SSF50494">
    <property type="entry name" value="Trypsin-like serine proteases"/>
    <property type="match status" value="1"/>
</dbReference>
<dbReference type="PROSITE" id="PS50240">
    <property type="entry name" value="TRYPSIN_DOM"/>
    <property type="match status" value="1"/>
</dbReference>
<dbReference type="InterPro" id="IPR050430">
    <property type="entry name" value="Peptidase_S1"/>
</dbReference>
<keyword evidence="7" id="KW-1015">Disulfide bond</keyword>
<keyword evidence="6" id="KW-0865">Zymogen</keyword>
<organism evidence="11 12">
    <name type="scientific">Nezara viridula</name>
    <name type="common">Southern green stink bug</name>
    <name type="synonym">Cimex viridulus</name>
    <dbReference type="NCBI Taxonomy" id="85310"/>
    <lineage>
        <taxon>Eukaryota</taxon>
        <taxon>Metazoa</taxon>
        <taxon>Ecdysozoa</taxon>
        <taxon>Arthropoda</taxon>
        <taxon>Hexapoda</taxon>
        <taxon>Insecta</taxon>
        <taxon>Pterygota</taxon>
        <taxon>Neoptera</taxon>
        <taxon>Paraneoptera</taxon>
        <taxon>Hemiptera</taxon>
        <taxon>Heteroptera</taxon>
        <taxon>Panheteroptera</taxon>
        <taxon>Pentatomomorpha</taxon>
        <taxon>Pentatomoidea</taxon>
        <taxon>Pentatomidae</taxon>
        <taxon>Pentatominae</taxon>
        <taxon>Nezara</taxon>
    </lineage>
</organism>
<comment type="similarity">
    <text evidence="1">Belongs to the peptidase S1 family.</text>
</comment>
<dbReference type="Proteomes" id="UP001152798">
    <property type="component" value="Chromosome 4"/>
</dbReference>
<dbReference type="InterPro" id="IPR018114">
    <property type="entry name" value="TRYPSIN_HIS"/>
</dbReference>
<dbReference type="Gene3D" id="2.40.10.10">
    <property type="entry name" value="Trypsin-like serine proteases"/>
    <property type="match status" value="1"/>
</dbReference>
<dbReference type="InterPro" id="IPR009003">
    <property type="entry name" value="Peptidase_S1_PA"/>
</dbReference>
<dbReference type="PANTHER" id="PTHR24276:SF91">
    <property type="entry name" value="AT26814P-RELATED"/>
    <property type="match status" value="1"/>
</dbReference>